<comment type="caution">
    <text evidence="2">The sequence shown here is derived from an EMBL/GenBank/DDBJ whole genome shotgun (WGS) entry which is preliminary data.</text>
</comment>
<dbReference type="AlphaFoldDB" id="A0A8H4RL12"/>
<proteinExistence type="predicted"/>
<feature type="compositionally biased region" description="Basic residues" evidence="1">
    <location>
        <begin position="113"/>
        <end position="127"/>
    </location>
</feature>
<evidence type="ECO:0000313" key="2">
    <source>
        <dbReference type="EMBL" id="KAF4630805.1"/>
    </source>
</evidence>
<organism evidence="2 3">
    <name type="scientific">Cudoniella acicularis</name>
    <dbReference type="NCBI Taxonomy" id="354080"/>
    <lineage>
        <taxon>Eukaryota</taxon>
        <taxon>Fungi</taxon>
        <taxon>Dikarya</taxon>
        <taxon>Ascomycota</taxon>
        <taxon>Pezizomycotina</taxon>
        <taxon>Leotiomycetes</taxon>
        <taxon>Helotiales</taxon>
        <taxon>Tricladiaceae</taxon>
        <taxon>Cudoniella</taxon>
    </lineage>
</organism>
<dbReference type="EMBL" id="JAAMPI010000510">
    <property type="protein sequence ID" value="KAF4630805.1"/>
    <property type="molecule type" value="Genomic_DNA"/>
</dbReference>
<feature type="compositionally biased region" description="Basic and acidic residues" evidence="1">
    <location>
        <begin position="131"/>
        <end position="141"/>
    </location>
</feature>
<protein>
    <submittedName>
        <fullName evidence="2">Uncharacterized protein</fullName>
    </submittedName>
</protein>
<feature type="region of interest" description="Disordered" evidence="1">
    <location>
        <begin position="18"/>
        <end position="44"/>
    </location>
</feature>
<dbReference type="Proteomes" id="UP000566819">
    <property type="component" value="Unassembled WGS sequence"/>
</dbReference>
<keyword evidence="3" id="KW-1185">Reference proteome</keyword>
<name>A0A8H4RL12_9HELO</name>
<evidence type="ECO:0000256" key="1">
    <source>
        <dbReference type="SAM" id="MobiDB-lite"/>
    </source>
</evidence>
<evidence type="ECO:0000313" key="3">
    <source>
        <dbReference type="Proteomes" id="UP000566819"/>
    </source>
</evidence>
<reference evidence="2 3" key="1">
    <citation type="submission" date="2020-03" db="EMBL/GenBank/DDBJ databases">
        <title>Draft Genome Sequence of Cudoniella acicularis.</title>
        <authorList>
            <person name="Buettner E."/>
            <person name="Kellner H."/>
        </authorList>
    </citation>
    <scope>NUCLEOTIDE SEQUENCE [LARGE SCALE GENOMIC DNA]</scope>
    <source>
        <strain evidence="2 3">DSM 108380</strain>
    </source>
</reference>
<dbReference type="OrthoDB" id="5384685at2759"/>
<gene>
    <name evidence="2" type="ORF">G7Y89_g7332</name>
</gene>
<feature type="region of interest" description="Disordered" evidence="1">
    <location>
        <begin position="107"/>
        <end position="141"/>
    </location>
</feature>
<accession>A0A8H4RL12</accession>
<sequence length="141" mass="16521">MQSFLQYRRFRRYAQDQYERDKKQAEALEQGMPRMDLETTPLPEEKEIEKHSDIDLLPLTTNLRMPQSHPTRPGLPTLMILKRTVTTQSLGVRMGYALSGIEVRQLSAQMTRTRTRRASRLNTRTKTKTNTNEKEKERPSS</sequence>